<dbReference type="Proteomes" id="UP000593626">
    <property type="component" value="Chromosome"/>
</dbReference>
<accession>A0A7S8CD35</accession>
<dbReference type="AlphaFoldDB" id="A0A7S8CD35"/>
<evidence type="ECO:0000256" key="1">
    <source>
        <dbReference type="ARBA" id="ARBA00001947"/>
    </source>
</evidence>
<dbReference type="KEGG" id="mcui:G8O30_12805"/>
<dbReference type="PANTHER" id="PTHR12993:SF27">
    <property type="entry name" value="N-ACETYL-ALPHA-D-GLUCOSAMINYL L-MALATE DEACETYLASE 2-RELATED"/>
    <property type="match status" value="1"/>
</dbReference>
<sequence>MNIQEQKSVLVIFPHPDDEAFGVSGTIGTFTGRGTPLTYACLTLGQMGRNMGNPPFTTREELPKIRQKELLDAAKVMGIQDLRMMGFRDKTLEFEDDQKMADMVTTLINDVKPSLIISFYPGYAVHPDHEATARAVVRAMRAIPASERPTLYGVAFANNTSQKLGAPHVLHDVSTMREVKLSAMRAHASQTVWMLADLEKRLQAGDPEAKAWVETERFYIYDFDKDTVS</sequence>
<dbReference type="InterPro" id="IPR003737">
    <property type="entry name" value="GlcNAc_PI_deacetylase-related"/>
</dbReference>
<evidence type="ECO:0000313" key="3">
    <source>
        <dbReference type="Proteomes" id="UP000593626"/>
    </source>
</evidence>
<reference evidence="2 3" key="1">
    <citation type="submission" date="2019-07" db="EMBL/GenBank/DDBJ databases">
        <title>Genome sequence of 2 isolates from Red Sea Mangroves.</title>
        <authorList>
            <person name="Sefrji F."/>
            <person name="Michoud G."/>
            <person name="Merlino G."/>
            <person name="Daffonchio D."/>
        </authorList>
    </citation>
    <scope>NUCLEOTIDE SEQUENCE [LARGE SCALE GENOMIC DNA]</scope>
    <source>
        <strain evidence="2 3">R1DC41</strain>
    </source>
</reference>
<keyword evidence="3" id="KW-1185">Reference proteome</keyword>
<comment type="cofactor">
    <cofactor evidence="1">
        <name>Zn(2+)</name>
        <dbReference type="ChEBI" id="CHEBI:29105"/>
    </cofactor>
</comment>
<dbReference type="PANTHER" id="PTHR12993">
    <property type="entry name" value="N-ACETYLGLUCOSAMINYL-PHOSPHATIDYLINOSITOL DE-N-ACETYLASE-RELATED"/>
    <property type="match status" value="1"/>
</dbReference>
<dbReference type="EMBL" id="CP049742">
    <property type="protein sequence ID" value="QPC47774.1"/>
    <property type="molecule type" value="Genomic_DNA"/>
</dbReference>
<dbReference type="InterPro" id="IPR024078">
    <property type="entry name" value="LmbE-like_dom_sf"/>
</dbReference>
<name>A0A7S8CD35_9BACI</name>
<organism evidence="2 3">
    <name type="scientific">Mangrovibacillus cuniculi</name>
    <dbReference type="NCBI Taxonomy" id="2593652"/>
    <lineage>
        <taxon>Bacteria</taxon>
        <taxon>Bacillati</taxon>
        <taxon>Bacillota</taxon>
        <taxon>Bacilli</taxon>
        <taxon>Bacillales</taxon>
        <taxon>Bacillaceae</taxon>
        <taxon>Mangrovibacillus</taxon>
    </lineage>
</organism>
<proteinExistence type="predicted"/>
<protein>
    <submittedName>
        <fullName evidence="2">Bacillithiol biosynthesis deacetylase BshB2</fullName>
    </submittedName>
</protein>
<dbReference type="RefSeq" id="WP_239672449.1">
    <property type="nucleotide sequence ID" value="NZ_CP049742.1"/>
</dbReference>
<gene>
    <name evidence="2" type="primary">bshB2</name>
    <name evidence="2" type="ORF">G8O30_12805</name>
</gene>
<dbReference type="NCBIfam" id="TIGR04000">
    <property type="entry name" value="thiol_BshB2"/>
    <property type="match status" value="1"/>
</dbReference>
<dbReference type="InterPro" id="IPR023841">
    <property type="entry name" value="BshB2"/>
</dbReference>
<dbReference type="Pfam" id="PF02585">
    <property type="entry name" value="PIG-L"/>
    <property type="match status" value="1"/>
</dbReference>
<dbReference type="SUPFAM" id="SSF102588">
    <property type="entry name" value="LmbE-like"/>
    <property type="match status" value="1"/>
</dbReference>
<evidence type="ECO:0000313" key="2">
    <source>
        <dbReference type="EMBL" id="QPC47774.1"/>
    </source>
</evidence>
<dbReference type="Gene3D" id="3.40.50.10320">
    <property type="entry name" value="LmbE-like"/>
    <property type="match status" value="1"/>
</dbReference>
<dbReference type="GO" id="GO:0016811">
    <property type="term" value="F:hydrolase activity, acting on carbon-nitrogen (but not peptide) bonds, in linear amides"/>
    <property type="evidence" value="ECO:0007669"/>
    <property type="project" value="TreeGrafter"/>
</dbReference>